<feature type="region of interest" description="Disordered" evidence="4">
    <location>
        <begin position="1"/>
        <end position="25"/>
    </location>
</feature>
<gene>
    <name evidence="6" type="primary">rhaR_4</name>
    <name evidence="6" type="ORF">LMG21510_03775</name>
</gene>
<dbReference type="EMBL" id="CAJZAH010000004">
    <property type="protein sequence ID" value="CAG9179437.1"/>
    <property type="molecule type" value="Genomic_DNA"/>
</dbReference>
<comment type="caution">
    <text evidence="6">The sequence shown here is derived from an EMBL/GenBank/DDBJ whole genome shotgun (WGS) entry which is preliminary data.</text>
</comment>
<evidence type="ECO:0000256" key="1">
    <source>
        <dbReference type="ARBA" id="ARBA00023015"/>
    </source>
</evidence>
<name>A0ABM8XGY9_9BURK</name>
<reference evidence="6 7" key="1">
    <citation type="submission" date="2021-08" db="EMBL/GenBank/DDBJ databases">
        <authorList>
            <person name="Peeters C."/>
        </authorList>
    </citation>
    <scope>NUCLEOTIDE SEQUENCE [LARGE SCALE GENOMIC DNA]</scope>
    <source>
        <strain evidence="6 7">LMG 21510</strain>
    </source>
</reference>
<accession>A0ABM8XGY9</accession>
<dbReference type="Proteomes" id="UP000721236">
    <property type="component" value="Unassembled WGS sequence"/>
</dbReference>
<dbReference type="Gene3D" id="1.10.10.60">
    <property type="entry name" value="Homeodomain-like"/>
    <property type="match status" value="2"/>
</dbReference>
<dbReference type="Pfam" id="PF12833">
    <property type="entry name" value="HTH_18"/>
    <property type="match status" value="1"/>
</dbReference>
<evidence type="ECO:0000256" key="2">
    <source>
        <dbReference type="ARBA" id="ARBA00023125"/>
    </source>
</evidence>
<dbReference type="InterPro" id="IPR050204">
    <property type="entry name" value="AraC_XylS_family_regulators"/>
</dbReference>
<evidence type="ECO:0000256" key="3">
    <source>
        <dbReference type="ARBA" id="ARBA00023163"/>
    </source>
</evidence>
<keyword evidence="1" id="KW-0805">Transcription regulation</keyword>
<dbReference type="InterPro" id="IPR009057">
    <property type="entry name" value="Homeodomain-like_sf"/>
</dbReference>
<dbReference type="SMART" id="SM00342">
    <property type="entry name" value="HTH_ARAC"/>
    <property type="match status" value="1"/>
</dbReference>
<sequence>MPATLPPARRPRTGKTRAEPAEDPPPALHVRLLWLPHAMPGTLFAALDVLRAADGIARLQRPGEHSGLSWQVIGPSGRALAMPMPGVAEAPRHKRGAAATGDMRCLLVVPGVLARNAPHLGELIEREPAVLKLLDKHMAADGWVAACFNGMGYVAQLGLLDGARVGAPWMYQSWLARRFPRADFTGEETVALHGQVFTCVAPGLQTEFMLRVLGHLHDPDLAQAASRVLLPQPERQQLMPDLAAQRWLGPTADSPVYRARRWLQTHVGMPYRLADVARAAAVSERTLLRHFRQVTGGTPLDYLHTLRVERAKTMLEVTLHGTQAIAEACGYSDAAAFRRLFLRATGLSMSDYRARFALRAARRYWRVENDSDRARAEEEDGAGR</sequence>
<feature type="domain" description="HTH araC/xylS-type" evidence="5">
    <location>
        <begin position="257"/>
        <end position="355"/>
    </location>
</feature>
<dbReference type="Gene3D" id="3.40.50.880">
    <property type="match status" value="1"/>
</dbReference>
<dbReference type="PROSITE" id="PS01124">
    <property type="entry name" value="HTH_ARAC_FAMILY_2"/>
    <property type="match status" value="1"/>
</dbReference>
<evidence type="ECO:0000256" key="4">
    <source>
        <dbReference type="SAM" id="MobiDB-lite"/>
    </source>
</evidence>
<dbReference type="PANTHER" id="PTHR46796">
    <property type="entry name" value="HTH-TYPE TRANSCRIPTIONAL ACTIVATOR RHAS-RELATED"/>
    <property type="match status" value="1"/>
</dbReference>
<protein>
    <submittedName>
        <fullName evidence="6">HTH-type transcriptional activator RhaR</fullName>
    </submittedName>
</protein>
<dbReference type="InterPro" id="IPR029062">
    <property type="entry name" value="Class_I_gatase-like"/>
</dbReference>
<dbReference type="InterPro" id="IPR018060">
    <property type="entry name" value="HTH_AraC"/>
</dbReference>
<dbReference type="SUPFAM" id="SSF52317">
    <property type="entry name" value="Class I glutamine amidotransferase-like"/>
    <property type="match status" value="1"/>
</dbReference>
<dbReference type="RefSeq" id="WP_377747716.1">
    <property type="nucleotide sequence ID" value="NZ_CAJZAH010000004.1"/>
</dbReference>
<organism evidence="6 7">
    <name type="scientific">Cupriavidus respiraculi</name>
    <dbReference type="NCBI Taxonomy" id="195930"/>
    <lineage>
        <taxon>Bacteria</taxon>
        <taxon>Pseudomonadati</taxon>
        <taxon>Pseudomonadota</taxon>
        <taxon>Betaproteobacteria</taxon>
        <taxon>Burkholderiales</taxon>
        <taxon>Burkholderiaceae</taxon>
        <taxon>Cupriavidus</taxon>
    </lineage>
</organism>
<evidence type="ECO:0000259" key="5">
    <source>
        <dbReference type="PROSITE" id="PS01124"/>
    </source>
</evidence>
<evidence type="ECO:0000313" key="6">
    <source>
        <dbReference type="EMBL" id="CAG9179437.1"/>
    </source>
</evidence>
<dbReference type="PANTHER" id="PTHR46796:SF13">
    <property type="entry name" value="HTH-TYPE TRANSCRIPTIONAL ACTIVATOR RHAS"/>
    <property type="match status" value="1"/>
</dbReference>
<dbReference type="SUPFAM" id="SSF46689">
    <property type="entry name" value="Homeodomain-like"/>
    <property type="match status" value="2"/>
</dbReference>
<keyword evidence="7" id="KW-1185">Reference proteome</keyword>
<proteinExistence type="predicted"/>
<keyword evidence="3" id="KW-0804">Transcription</keyword>
<keyword evidence="2" id="KW-0238">DNA-binding</keyword>
<evidence type="ECO:0000313" key="7">
    <source>
        <dbReference type="Proteomes" id="UP000721236"/>
    </source>
</evidence>